<accession>G6YWT5</accession>
<evidence type="ECO:0000313" key="1">
    <source>
        <dbReference type="EMBL" id="EHJ03479.1"/>
    </source>
</evidence>
<proteinExistence type="predicted"/>
<dbReference type="EMBL" id="AGTR01000080">
    <property type="protein sequence ID" value="EHJ03479.1"/>
    <property type="molecule type" value="Genomic_DNA"/>
</dbReference>
<reference evidence="1 2" key="1">
    <citation type="journal article" date="2012" name="J. Bacteriol.">
        <title>Genome sequence of deep-sea manganese-oxidizing bacterium Marinobacter manganoxydans MnI7-9.</title>
        <authorList>
            <person name="Wang H."/>
            <person name="Li H."/>
            <person name="Shao Z."/>
            <person name="Liao S."/>
            <person name="Johnstone L."/>
            <person name="Rensing C."/>
            <person name="Wang G."/>
        </authorList>
    </citation>
    <scope>NUCLEOTIDE SEQUENCE [LARGE SCALE GENOMIC DNA]</scope>
    <source>
        <strain evidence="1 2">MnI7-9</strain>
    </source>
</reference>
<evidence type="ECO:0000313" key="2">
    <source>
        <dbReference type="Proteomes" id="UP000003208"/>
    </source>
</evidence>
<organism evidence="1 2">
    <name type="scientific">Marinobacter manganoxydans MnI7-9</name>
    <dbReference type="NCBI Taxonomy" id="1094979"/>
    <lineage>
        <taxon>Bacteria</taxon>
        <taxon>Pseudomonadati</taxon>
        <taxon>Pseudomonadota</taxon>
        <taxon>Gammaproteobacteria</taxon>
        <taxon>Pseudomonadales</taxon>
        <taxon>Marinobacteraceae</taxon>
        <taxon>Marinobacter</taxon>
    </lineage>
</organism>
<protein>
    <submittedName>
        <fullName evidence="1">Uncharacterized protein</fullName>
    </submittedName>
</protein>
<keyword evidence="2" id="KW-1185">Reference proteome</keyword>
<sequence>MSKTAQARVLTPEQFAHLLGEIKEYRYPEKNTALI</sequence>
<dbReference type="Proteomes" id="UP000003208">
    <property type="component" value="Unassembled WGS sequence"/>
</dbReference>
<dbReference type="AlphaFoldDB" id="G6YWT5"/>
<name>G6YWT5_9GAMM</name>
<gene>
    <name evidence="1" type="ORF">KYE_16743</name>
</gene>